<evidence type="ECO:0000256" key="6">
    <source>
        <dbReference type="RuleBase" id="RU362125"/>
    </source>
</evidence>
<evidence type="ECO:0000256" key="2">
    <source>
        <dbReference type="ARBA" id="ARBA00009347"/>
    </source>
</evidence>
<dbReference type="Gene3D" id="1.20.140.10">
    <property type="entry name" value="Butyryl-CoA Dehydrogenase, subunit A, domain 3"/>
    <property type="match status" value="1"/>
</dbReference>
<dbReference type="InterPro" id="IPR046373">
    <property type="entry name" value="Acyl-CoA_Oxase/DH_mid-dom_sf"/>
</dbReference>
<evidence type="ECO:0000256" key="1">
    <source>
        <dbReference type="ARBA" id="ARBA00001974"/>
    </source>
</evidence>
<dbReference type="AlphaFoldDB" id="A0A075FW60"/>
<evidence type="ECO:0000313" key="10">
    <source>
        <dbReference type="EMBL" id="AIE95573.1"/>
    </source>
</evidence>
<proteinExistence type="inferred from homology"/>
<evidence type="ECO:0000259" key="8">
    <source>
        <dbReference type="Pfam" id="PF02770"/>
    </source>
</evidence>
<dbReference type="InterPro" id="IPR037069">
    <property type="entry name" value="AcylCoA_DH/ox_N_sf"/>
</dbReference>
<dbReference type="SUPFAM" id="SSF47203">
    <property type="entry name" value="Acyl-CoA dehydrogenase C-terminal domain-like"/>
    <property type="match status" value="1"/>
</dbReference>
<keyword evidence="4 6" id="KW-0274">FAD</keyword>
<evidence type="ECO:0000259" key="7">
    <source>
        <dbReference type="Pfam" id="PF00441"/>
    </source>
</evidence>
<dbReference type="PIRSF" id="PIRSF016578">
    <property type="entry name" value="HsaA"/>
    <property type="match status" value="1"/>
</dbReference>
<keyword evidence="3 6" id="KW-0285">Flavoprotein</keyword>
<dbReference type="SUPFAM" id="SSF56645">
    <property type="entry name" value="Acyl-CoA dehydrogenase NM domain-like"/>
    <property type="match status" value="1"/>
</dbReference>
<organism evidence="10">
    <name type="scientific">uncultured marine group II/III euryarchaeote AD1000_68_A10</name>
    <dbReference type="NCBI Taxonomy" id="1457799"/>
    <lineage>
        <taxon>Archaea</taxon>
        <taxon>Methanobacteriati</taxon>
        <taxon>Methanobacteriota</taxon>
        <taxon>environmental samples</taxon>
    </lineage>
</organism>
<dbReference type="FunFam" id="1.20.140.10:FF:000011">
    <property type="entry name" value="Medium-chain specific acyl-CoA dehydrogenase, mitochondrial"/>
    <property type="match status" value="1"/>
</dbReference>
<dbReference type="InterPro" id="IPR009075">
    <property type="entry name" value="AcylCo_DH/oxidase_C"/>
</dbReference>
<dbReference type="EMBL" id="KF900455">
    <property type="protein sequence ID" value="AIE95573.1"/>
    <property type="molecule type" value="Genomic_DNA"/>
</dbReference>
<dbReference type="InterPro" id="IPR009100">
    <property type="entry name" value="AcylCoA_DH/oxidase_NM_dom_sf"/>
</dbReference>
<dbReference type="Gene3D" id="2.40.110.10">
    <property type="entry name" value="Butyryl-CoA Dehydrogenase, subunit A, domain 2"/>
    <property type="match status" value="1"/>
</dbReference>
<dbReference type="GO" id="GO:0050660">
    <property type="term" value="F:flavin adenine dinucleotide binding"/>
    <property type="evidence" value="ECO:0007669"/>
    <property type="project" value="InterPro"/>
</dbReference>
<protein>
    <submittedName>
        <fullName evidence="10">Acyl-CoA dehydrogenase (ACADM, acd)</fullName>
        <ecNumber evidence="10">1.3.8.7</ecNumber>
    </submittedName>
</protein>
<evidence type="ECO:0000256" key="5">
    <source>
        <dbReference type="ARBA" id="ARBA00023002"/>
    </source>
</evidence>
<evidence type="ECO:0000259" key="9">
    <source>
        <dbReference type="Pfam" id="PF02771"/>
    </source>
</evidence>
<dbReference type="FunFam" id="2.40.110.10:FF:000001">
    <property type="entry name" value="Acyl-CoA dehydrogenase, mitochondrial"/>
    <property type="match status" value="1"/>
</dbReference>
<dbReference type="InterPro" id="IPR013786">
    <property type="entry name" value="AcylCoA_DH/ox_N"/>
</dbReference>
<accession>A0A075FW60</accession>
<keyword evidence="5 6" id="KW-0560">Oxidoreductase</keyword>
<dbReference type="Pfam" id="PF00441">
    <property type="entry name" value="Acyl-CoA_dh_1"/>
    <property type="match status" value="1"/>
</dbReference>
<feature type="domain" description="Acyl-CoA dehydrogenase/oxidase C-terminal" evidence="7">
    <location>
        <begin position="230"/>
        <end position="378"/>
    </location>
</feature>
<dbReference type="PROSITE" id="PS00072">
    <property type="entry name" value="ACYL_COA_DH_1"/>
    <property type="match status" value="1"/>
</dbReference>
<gene>
    <name evidence="10" type="primary">ACADM</name>
    <name evidence="10" type="synonym">acd</name>
</gene>
<dbReference type="Pfam" id="PF02771">
    <property type="entry name" value="Acyl-CoA_dh_N"/>
    <property type="match status" value="1"/>
</dbReference>
<sequence length="382" mass="41623">MVDFTLSEEQLMLQELAHEFATDNVRPNAEHWDANSEFPIEAIQVAHELGLMNLHIPEAYGGMGMGTMDEVLVQEEFAWGDPGFATAAYSNGLTAAPIITGGTEEQKVKYLGRLTEAPRIAAYAVTEPGAGSDVASIQTTAVKDGDDYVLNGSKMWITGAGVADWFFVLAYTDKSAGYKGMSAFIVDGGCDGLTLGKKETNMGQRASDTRSINLEDVRVSSANLIGGVEGKGWFNAMTAFDLSRPNIAAHATGISRAAFEHALQYADERETFGKKLHQHQAIQFMLADMKTKIEASRALTWKTAWESDNGVRNTESAAHAKRFAADTAMEVTTDAVQIFGGYGYSEEYPVARLMRAAKVLQIYEGSSQVQRMIIGREMVRDL</sequence>
<dbReference type="FunFam" id="1.10.540.10:FF:000026">
    <property type="entry name" value="Acyl-CoA dehydrogenase medium chain"/>
    <property type="match status" value="1"/>
</dbReference>
<feature type="domain" description="Acyl-CoA oxidase/dehydrogenase middle" evidence="8">
    <location>
        <begin position="122"/>
        <end position="217"/>
    </location>
</feature>
<dbReference type="Pfam" id="PF02770">
    <property type="entry name" value="Acyl-CoA_dh_M"/>
    <property type="match status" value="1"/>
</dbReference>
<evidence type="ECO:0000256" key="3">
    <source>
        <dbReference type="ARBA" id="ARBA00022630"/>
    </source>
</evidence>
<comment type="similarity">
    <text evidence="2 6">Belongs to the acyl-CoA dehydrogenase family.</text>
</comment>
<dbReference type="GO" id="GO:0070991">
    <property type="term" value="F:medium-chain fatty acyl-CoA dehydrogenase activity"/>
    <property type="evidence" value="ECO:0007669"/>
    <property type="project" value="UniProtKB-EC"/>
</dbReference>
<dbReference type="PANTHER" id="PTHR43884">
    <property type="entry name" value="ACYL-COA DEHYDROGENASE"/>
    <property type="match status" value="1"/>
</dbReference>
<feature type="domain" description="Acyl-CoA dehydrogenase/oxidase N-terminal" evidence="9">
    <location>
        <begin position="7"/>
        <end position="115"/>
    </location>
</feature>
<dbReference type="InterPro" id="IPR006091">
    <property type="entry name" value="Acyl-CoA_Oxase/DH_mid-dom"/>
</dbReference>
<dbReference type="Gene3D" id="1.10.540.10">
    <property type="entry name" value="Acyl-CoA dehydrogenase/oxidase, N-terminal domain"/>
    <property type="match status" value="1"/>
</dbReference>
<name>A0A075FW60_9EURY</name>
<dbReference type="InterPro" id="IPR036250">
    <property type="entry name" value="AcylCo_DH-like_C"/>
</dbReference>
<dbReference type="PANTHER" id="PTHR43884:SF12">
    <property type="entry name" value="ISOVALERYL-COA DEHYDROGENASE, MITOCHONDRIAL-RELATED"/>
    <property type="match status" value="1"/>
</dbReference>
<reference evidence="10" key="1">
    <citation type="journal article" date="2014" name="Genome Biol. Evol.">
        <title>Pangenome evidence for extensive interdomain horizontal transfer affecting lineage core and shell genes in uncultured planktonic thaumarchaeota and euryarchaeota.</title>
        <authorList>
            <person name="Deschamps P."/>
            <person name="Zivanovic Y."/>
            <person name="Moreira D."/>
            <person name="Rodriguez-Valera F."/>
            <person name="Lopez-Garcia P."/>
        </authorList>
    </citation>
    <scope>NUCLEOTIDE SEQUENCE</scope>
</reference>
<dbReference type="EC" id="1.3.8.7" evidence="10"/>
<dbReference type="InterPro" id="IPR006089">
    <property type="entry name" value="Acyl-CoA_DH_CS"/>
</dbReference>
<comment type="cofactor">
    <cofactor evidence="1 6">
        <name>FAD</name>
        <dbReference type="ChEBI" id="CHEBI:57692"/>
    </cofactor>
</comment>
<evidence type="ECO:0000256" key="4">
    <source>
        <dbReference type="ARBA" id="ARBA00022827"/>
    </source>
</evidence>